<name>A0A1J9RPF4_9PEZI</name>
<proteinExistence type="predicted"/>
<evidence type="ECO:0000313" key="3">
    <source>
        <dbReference type="Proteomes" id="UP000183809"/>
    </source>
</evidence>
<feature type="compositionally biased region" description="Low complexity" evidence="1">
    <location>
        <begin position="308"/>
        <end position="322"/>
    </location>
</feature>
<dbReference type="EMBL" id="MNUE01000023">
    <property type="protein sequence ID" value="OJD34435.1"/>
    <property type="molecule type" value="Genomic_DNA"/>
</dbReference>
<dbReference type="RefSeq" id="XP_020130695.1">
    <property type="nucleotide sequence ID" value="XM_020272992.1"/>
</dbReference>
<dbReference type="Proteomes" id="UP000183809">
    <property type="component" value="Unassembled WGS sequence"/>
</dbReference>
<reference evidence="2 3" key="1">
    <citation type="submission" date="2016-10" db="EMBL/GenBank/DDBJ databases">
        <title>Proteomics and genomics reveal pathogen-plant mechanisms compatible with a hemibiotrophic lifestyle of Diplodia corticola.</title>
        <authorList>
            <person name="Fernandes I."/>
            <person name="De Jonge R."/>
            <person name="Van De Peer Y."/>
            <person name="Devreese B."/>
            <person name="Alves A."/>
            <person name="Esteves A.C."/>
        </authorList>
    </citation>
    <scope>NUCLEOTIDE SEQUENCE [LARGE SCALE GENOMIC DNA]</scope>
    <source>
        <strain evidence="2 3">CBS 112549</strain>
    </source>
</reference>
<organism evidence="2 3">
    <name type="scientific">Diplodia corticola</name>
    <dbReference type="NCBI Taxonomy" id="236234"/>
    <lineage>
        <taxon>Eukaryota</taxon>
        <taxon>Fungi</taxon>
        <taxon>Dikarya</taxon>
        <taxon>Ascomycota</taxon>
        <taxon>Pezizomycotina</taxon>
        <taxon>Dothideomycetes</taxon>
        <taxon>Dothideomycetes incertae sedis</taxon>
        <taxon>Botryosphaeriales</taxon>
        <taxon>Botryosphaeriaceae</taxon>
        <taxon>Diplodia</taxon>
    </lineage>
</organism>
<dbReference type="GeneID" id="31013252"/>
<dbReference type="AlphaFoldDB" id="A0A1J9RPF4"/>
<accession>A0A1J9RPF4</accession>
<dbReference type="OrthoDB" id="3945521at2759"/>
<evidence type="ECO:0000313" key="2">
    <source>
        <dbReference type="EMBL" id="OJD34435.1"/>
    </source>
</evidence>
<evidence type="ECO:0000256" key="1">
    <source>
        <dbReference type="SAM" id="MobiDB-lite"/>
    </source>
</evidence>
<feature type="region of interest" description="Disordered" evidence="1">
    <location>
        <begin position="299"/>
        <end position="323"/>
    </location>
</feature>
<feature type="region of interest" description="Disordered" evidence="1">
    <location>
        <begin position="372"/>
        <end position="480"/>
    </location>
</feature>
<comment type="caution">
    <text evidence="2">The sequence shown here is derived from an EMBL/GenBank/DDBJ whole genome shotgun (WGS) entry which is preliminary data.</text>
</comment>
<protein>
    <submittedName>
        <fullName evidence="2">Uncharacterized protein</fullName>
    </submittedName>
</protein>
<feature type="compositionally biased region" description="Low complexity" evidence="1">
    <location>
        <begin position="392"/>
        <end position="404"/>
    </location>
</feature>
<keyword evidence="3" id="KW-1185">Reference proteome</keyword>
<gene>
    <name evidence="2" type="ORF">BKCO1_2300043</name>
</gene>
<feature type="compositionally biased region" description="Low complexity" evidence="1">
    <location>
        <begin position="429"/>
        <end position="439"/>
    </location>
</feature>
<sequence>MTRDPTTPGSYKSFKMPMLAYLPRIDEVRRSARMPLDCARDIIYATAKEIQQLKRSASYFSDLDTISFDDGAPELAGLHDHLFRLALKNVINVEVGPDGTTEVSINELLYNYEDLWYITVYHIVMLYRELYRDFSAGRLAPYSQFAEHLPFQTVVEHLYQHWAALADPILMATLDFSIRKENLMRFKTVHNLKVFVKSGTYIHNRDLVAVASSIRKGLNAIPFDETQLDTDKYPGLTPELDKPDFASALLHHLRHANASCLAVWLYEHNISPSYSVFDDKQQANEADFLEYVAKQEQTKAAEKKNNKKQQQQQQQPQQSPSTIAAPDIFIPIENAPRTIDFNKVCNYLPYIDADDLTDIDDDEMDLQSELADEMDEHPDDPFSEAVRCPAASPSINPTINPTTGTGNGTSKKRARAPSPIDTALANGTNNNNNNNNNNPNPNPINPAKRLRPLPSPPTPSPLTLGSFSPHTGTRGKPRRCMSVLPSPVPPRTGEPLLTHLAETAAQHAHDTALEGKRMAAERARALRALCGEETAADDARREREAEAEVGPEVVAAWWADFGPHVYWVRE</sequence>
<feature type="compositionally biased region" description="Acidic residues" evidence="1">
    <location>
        <begin position="372"/>
        <end position="382"/>
    </location>
</feature>